<dbReference type="PANTHER" id="PTHR37304">
    <property type="entry name" value="MEMBRANE PROTEIN-RELATED"/>
    <property type="match status" value="1"/>
</dbReference>
<keyword evidence="3" id="KW-1185">Reference proteome</keyword>
<dbReference type="AlphaFoldDB" id="A0A974BN52"/>
<evidence type="ECO:0000313" key="2">
    <source>
        <dbReference type="EMBL" id="NYB75710.1"/>
    </source>
</evidence>
<dbReference type="RefSeq" id="WP_179239429.1">
    <property type="nucleotide sequence ID" value="NZ_JACBNQ010000027.1"/>
</dbReference>
<dbReference type="Pfam" id="PF04070">
    <property type="entry name" value="DUF378"/>
    <property type="match status" value="1"/>
</dbReference>
<reference evidence="2" key="1">
    <citation type="submission" date="2020-07" db="EMBL/GenBank/DDBJ databases">
        <title>Genomic analysis of a strain of Sedimentibacter Hydroxybenzoicus DSM7310.</title>
        <authorList>
            <person name="Ma S."/>
        </authorList>
    </citation>
    <scope>NUCLEOTIDE SEQUENCE</scope>
    <source>
        <strain evidence="2">DSM 7310</strain>
    </source>
</reference>
<feature type="transmembrane region" description="Helical" evidence="1">
    <location>
        <begin position="44"/>
        <end position="62"/>
    </location>
</feature>
<organism evidence="2 3">
    <name type="scientific">Sedimentibacter hydroxybenzoicus DSM 7310</name>
    <dbReference type="NCBI Taxonomy" id="1123245"/>
    <lineage>
        <taxon>Bacteria</taxon>
        <taxon>Bacillati</taxon>
        <taxon>Bacillota</taxon>
        <taxon>Tissierellia</taxon>
        <taxon>Sedimentibacter</taxon>
    </lineage>
</organism>
<evidence type="ECO:0000313" key="3">
    <source>
        <dbReference type="Proteomes" id="UP000611629"/>
    </source>
</evidence>
<dbReference type="EMBL" id="JACBNQ010000027">
    <property type="protein sequence ID" value="NYB75710.1"/>
    <property type="molecule type" value="Genomic_DNA"/>
</dbReference>
<protein>
    <submittedName>
        <fullName evidence="2">DUF378 domain-containing protein</fullName>
    </submittedName>
</protein>
<accession>A0A974BN52</accession>
<comment type="caution">
    <text evidence="2">The sequence shown here is derived from an EMBL/GenBank/DDBJ whole genome shotgun (WGS) entry which is preliminary data.</text>
</comment>
<feature type="transmembrane region" description="Helical" evidence="1">
    <location>
        <begin position="6"/>
        <end position="24"/>
    </location>
</feature>
<dbReference type="Proteomes" id="UP000611629">
    <property type="component" value="Unassembled WGS sequence"/>
</dbReference>
<proteinExistence type="predicted"/>
<dbReference type="PANTHER" id="PTHR37304:SF1">
    <property type="entry name" value="MEMBRANE PROTEIN"/>
    <property type="match status" value="1"/>
</dbReference>
<sequence length="63" mass="6884">MKIITAIASILIIIGALNWGLYGISKIDIVESLFGGWKNKIGRIVYLLIGIAGLYSLLYVIFA</sequence>
<evidence type="ECO:0000256" key="1">
    <source>
        <dbReference type="SAM" id="Phobius"/>
    </source>
</evidence>
<keyword evidence="1" id="KW-0812">Transmembrane</keyword>
<gene>
    <name evidence="2" type="ORF">HZF24_16295</name>
</gene>
<keyword evidence="1" id="KW-1133">Transmembrane helix</keyword>
<keyword evidence="1" id="KW-0472">Membrane</keyword>
<name>A0A974BN52_SEDHY</name>
<dbReference type="InterPro" id="IPR007211">
    <property type="entry name" value="DUF378"/>
</dbReference>